<dbReference type="InterPro" id="IPR043145">
    <property type="entry name" value="Znf_ZZ_sf"/>
</dbReference>
<dbReference type="Pfam" id="PF13445">
    <property type="entry name" value="zf-RING_UBOX"/>
    <property type="match status" value="1"/>
</dbReference>
<dbReference type="InterPro" id="IPR017907">
    <property type="entry name" value="Znf_RING_CS"/>
</dbReference>
<dbReference type="GO" id="GO:0008270">
    <property type="term" value="F:zinc ion binding"/>
    <property type="evidence" value="ECO:0007669"/>
    <property type="project" value="UniProtKB-KW"/>
</dbReference>
<sequence length="489" mass="54436">MIFSLLGFCFSWASPLFHRISSSSSTMDVDSPQFDEESISDSFICCVCLDLLYKPIVLECGHVSCFWCVHRSMDPGHVSHCPICRNPYHFFPTICETLHFLLVKMYPLAYRRREKQMLEEENKRGCFSPQLGVQDVKSAGGSKFSHGDSSSSDMSSAPCVINEDKDCSCSDSSTVHTAKNLSDNSNDRSCSISSADLLCPACEQLLFRPAVLNCGHVLCKACIMVPEDGVIICKVCQIPHPSDCPNICLELNNFLEEQFPDEYALRKQNAEELKSQYQHKSPSSFSGCTSEKSTKKGFQICKSEEDLLPWWKEHGSKLHYGAGCDYCGMYPIVGDRYKCQDCKEDIGFDLCGDCYKTSSKRPGRFNQQHTPDHKFELVKPWQFSANLMFQLVGGHIVDSSGAPVLAISALEDSSDGWITVDSAQAQQNIDGNNEVFPDGNRARYTLDDILEGSVPEEFSDAPGTAGDDYVDSQDHHDSDMEEQGDDSPL</sequence>
<dbReference type="Pfam" id="PF13920">
    <property type="entry name" value="zf-C3HC4_3"/>
    <property type="match status" value="1"/>
</dbReference>
<dbReference type="FunFam" id="3.30.60.90:FF:000014">
    <property type="entry name" value="E3 ubiquitin-protein ligase PRT1"/>
    <property type="match status" value="1"/>
</dbReference>
<keyword evidence="3" id="KW-0862">Zinc</keyword>
<feature type="domain" description="ZZ-type" evidence="7">
    <location>
        <begin position="319"/>
        <end position="383"/>
    </location>
</feature>
<dbReference type="InterPro" id="IPR000433">
    <property type="entry name" value="Znf_ZZ"/>
</dbReference>
<feature type="domain" description="RING-type" evidence="6">
    <location>
        <begin position="45"/>
        <end position="85"/>
    </location>
</feature>
<feature type="domain" description="RING-type" evidence="6">
    <location>
        <begin position="199"/>
        <end position="237"/>
    </location>
</feature>
<evidence type="ECO:0008006" key="10">
    <source>
        <dbReference type="Google" id="ProtNLM"/>
    </source>
</evidence>
<evidence type="ECO:0000313" key="9">
    <source>
        <dbReference type="Proteomes" id="UP001443914"/>
    </source>
</evidence>
<evidence type="ECO:0000256" key="2">
    <source>
        <dbReference type="ARBA" id="ARBA00022771"/>
    </source>
</evidence>
<name>A0AAW1L0T4_SAPOF</name>
<feature type="compositionally biased region" description="Low complexity" evidence="5">
    <location>
        <begin position="140"/>
        <end position="156"/>
    </location>
</feature>
<dbReference type="SMART" id="SM00291">
    <property type="entry name" value="ZnF_ZZ"/>
    <property type="match status" value="1"/>
</dbReference>
<dbReference type="PROSITE" id="PS50135">
    <property type="entry name" value="ZF_ZZ_2"/>
    <property type="match status" value="1"/>
</dbReference>
<dbReference type="EMBL" id="JBDFQZ010000005">
    <property type="protein sequence ID" value="KAK9726528.1"/>
    <property type="molecule type" value="Genomic_DNA"/>
</dbReference>
<reference evidence="8" key="1">
    <citation type="submission" date="2024-03" db="EMBL/GenBank/DDBJ databases">
        <title>WGS assembly of Saponaria officinalis var. Norfolk2.</title>
        <authorList>
            <person name="Jenkins J."/>
            <person name="Shu S."/>
            <person name="Grimwood J."/>
            <person name="Barry K."/>
            <person name="Goodstein D."/>
            <person name="Schmutz J."/>
            <person name="Leebens-Mack J."/>
            <person name="Osbourn A."/>
        </authorList>
    </citation>
    <scope>NUCLEOTIDE SEQUENCE [LARGE SCALE GENOMIC DNA]</scope>
    <source>
        <strain evidence="8">JIC</strain>
    </source>
</reference>
<evidence type="ECO:0000259" key="7">
    <source>
        <dbReference type="PROSITE" id="PS50135"/>
    </source>
</evidence>
<dbReference type="Gene3D" id="3.30.60.90">
    <property type="match status" value="1"/>
</dbReference>
<dbReference type="Gene3D" id="3.30.40.10">
    <property type="entry name" value="Zinc/RING finger domain, C3HC4 (zinc finger)"/>
    <property type="match status" value="2"/>
</dbReference>
<dbReference type="InterPro" id="IPR001841">
    <property type="entry name" value="Znf_RING"/>
</dbReference>
<dbReference type="PANTHER" id="PTHR15898">
    <property type="entry name" value="BIFUNCTIONAL APOPTOSIS REGULATOR"/>
    <property type="match status" value="1"/>
</dbReference>
<feature type="compositionally biased region" description="Acidic residues" evidence="5">
    <location>
        <begin position="479"/>
        <end position="489"/>
    </location>
</feature>
<keyword evidence="1" id="KW-0479">Metal-binding</keyword>
<feature type="region of interest" description="Disordered" evidence="5">
    <location>
        <begin position="451"/>
        <end position="489"/>
    </location>
</feature>
<keyword evidence="9" id="KW-1185">Reference proteome</keyword>
<accession>A0AAW1L0T4</accession>
<gene>
    <name evidence="8" type="ORF">RND81_05G221500</name>
</gene>
<dbReference type="SUPFAM" id="SSF57850">
    <property type="entry name" value="RING/U-box"/>
    <property type="match status" value="3"/>
</dbReference>
<dbReference type="InterPro" id="IPR027370">
    <property type="entry name" value="Znf-RING_euk"/>
</dbReference>
<dbReference type="AlphaFoldDB" id="A0AAW1L0T4"/>
<evidence type="ECO:0000256" key="3">
    <source>
        <dbReference type="ARBA" id="ARBA00022833"/>
    </source>
</evidence>
<dbReference type="SMART" id="SM00184">
    <property type="entry name" value="RING"/>
    <property type="match status" value="2"/>
</dbReference>
<evidence type="ECO:0000256" key="5">
    <source>
        <dbReference type="SAM" id="MobiDB-lite"/>
    </source>
</evidence>
<dbReference type="Pfam" id="PF00569">
    <property type="entry name" value="ZZ"/>
    <property type="match status" value="1"/>
</dbReference>
<dbReference type="PROSITE" id="PS00518">
    <property type="entry name" value="ZF_RING_1"/>
    <property type="match status" value="1"/>
</dbReference>
<dbReference type="PROSITE" id="PS50089">
    <property type="entry name" value="ZF_RING_2"/>
    <property type="match status" value="2"/>
</dbReference>
<organism evidence="8 9">
    <name type="scientific">Saponaria officinalis</name>
    <name type="common">Common soapwort</name>
    <name type="synonym">Lychnis saponaria</name>
    <dbReference type="NCBI Taxonomy" id="3572"/>
    <lineage>
        <taxon>Eukaryota</taxon>
        <taxon>Viridiplantae</taxon>
        <taxon>Streptophyta</taxon>
        <taxon>Embryophyta</taxon>
        <taxon>Tracheophyta</taxon>
        <taxon>Spermatophyta</taxon>
        <taxon>Magnoliopsida</taxon>
        <taxon>eudicotyledons</taxon>
        <taxon>Gunneridae</taxon>
        <taxon>Pentapetalae</taxon>
        <taxon>Caryophyllales</taxon>
        <taxon>Caryophyllaceae</taxon>
        <taxon>Caryophylleae</taxon>
        <taxon>Saponaria</taxon>
    </lineage>
</organism>
<dbReference type="GO" id="GO:0043161">
    <property type="term" value="P:proteasome-mediated ubiquitin-dependent protein catabolic process"/>
    <property type="evidence" value="ECO:0007669"/>
    <property type="project" value="TreeGrafter"/>
</dbReference>
<evidence type="ECO:0000259" key="6">
    <source>
        <dbReference type="PROSITE" id="PS50089"/>
    </source>
</evidence>
<dbReference type="InterPro" id="IPR013083">
    <property type="entry name" value="Znf_RING/FYVE/PHD"/>
</dbReference>
<dbReference type="GO" id="GO:0061630">
    <property type="term" value="F:ubiquitin protein ligase activity"/>
    <property type="evidence" value="ECO:0007669"/>
    <property type="project" value="TreeGrafter"/>
</dbReference>
<comment type="caution">
    <text evidence="8">The sequence shown here is derived from an EMBL/GenBank/DDBJ whole genome shotgun (WGS) entry which is preliminary data.</text>
</comment>
<dbReference type="PANTHER" id="PTHR15898:SF13">
    <property type="entry name" value="BIFUNCTIONAL APOPTOSIS REGULATOR"/>
    <property type="match status" value="1"/>
</dbReference>
<evidence type="ECO:0000313" key="8">
    <source>
        <dbReference type="EMBL" id="KAK9726528.1"/>
    </source>
</evidence>
<evidence type="ECO:0000256" key="1">
    <source>
        <dbReference type="ARBA" id="ARBA00022723"/>
    </source>
</evidence>
<dbReference type="Proteomes" id="UP001443914">
    <property type="component" value="Unassembled WGS sequence"/>
</dbReference>
<feature type="region of interest" description="Disordered" evidence="5">
    <location>
        <begin position="138"/>
        <end position="157"/>
    </location>
</feature>
<protein>
    <recommendedName>
        <fullName evidence="10">E3 ubiquitin-protein ligase PRT1</fullName>
    </recommendedName>
</protein>
<dbReference type="FunFam" id="3.30.40.10:FF:000489">
    <property type="entry name" value="E3 ubiquitin-protein ligase PRT1"/>
    <property type="match status" value="1"/>
</dbReference>
<proteinExistence type="predicted"/>
<keyword evidence="2 4" id="KW-0863">Zinc-finger</keyword>
<evidence type="ECO:0000256" key="4">
    <source>
        <dbReference type="PROSITE-ProRule" id="PRU00228"/>
    </source>
</evidence>